<protein>
    <submittedName>
        <fullName evidence="2">Uncharacterized membrane protein</fullName>
    </submittedName>
</protein>
<evidence type="ECO:0000313" key="3">
    <source>
        <dbReference type="Proteomes" id="UP000199081"/>
    </source>
</evidence>
<feature type="transmembrane region" description="Helical" evidence="1">
    <location>
        <begin position="356"/>
        <end position="374"/>
    </location>
</feature>
<keyword evidence="1" id="KW-0812">Transmembrane</keyword>
<feature type="transmembrane region" description="Helical" evidence="1">
    <location>
        <begin position="197"/>
        <end position="215"/>
    </location>
</feature>
<dbReference type="PANTHER" id="PTHR41771:SF1">
    <property type="entry name" value="MEMBRANE PROTEIN"/>
    <property type="match status" value="1"/>
</dbReference>
<dbReference type="RefSeq" id="WP_218025381.1">
    <property type="nucleotide sequence ID" value="NZ_BJYC01000015.1"/>
</dbReference>
<dbReference type="PANTHER" id="PTHR41771">
    <property type="entry name" value="MEMBRANE PROTEIN-RELATED"/>
    <property type="match status" value="1"/>
</dbReference>
<dbReference type="InterPro" id="IPR012507">
    <property type="entry name" value="YibE_F"/>
</dbReference>
<feature type="transmembrane region" description="Helical" evidence="1">
    <location>
        <begin position="394"/>
        <end position="415"/>
    </location>
</feature>
<dbReference type="Pfam" id="PF07907">
    <property type="entry name" value="YibE_F"/>
    <property type="match status" value="1"/>
</dbReference>
<keyword evidence="1" id="KW-1133">Transmembrane helix</keyword>
<keyword evidence="3" id="KW-1185">Reference proteome</keyword>
<evidence type="ECO:0000256" key="1">
    <source>
        <dbReference type="SAM" id="Phobius"/>
    </source>
</evidence>
<accession>A0A1H7MZ05</accession>
<gene>
    <name evidence="2" type="ORF">SAMN04488099_1139</name>
</gene>
<dbReference type="Proteomes" id="UP000199081">
    <property type="component" value="Unassembled WGS sequence"/>
</dbReference>
<feature type="transmembrane region" description="Helical" evidence="1">
    <location>
        <begin position="221"/>
        <end position="240"/>
    </location>
</feature>
<dbReference type="AlphaFoldDB" id="A0A1H7MZ05"/>
<feature type="transmembrane region" description="Helical" evidence="1">
    <location>
        <begin position="172"/>
        <end position="190"/>
    </location>
</feature>
<feature type="transmembrane region" description="Helical" evidence="1">
    <location>
        <begin position="247"/>
        <end position="267"/>
    </location>
</feature>
<reference evidence="3" key="1">
    <citation type="submission" date="2016-10" db="EMBL/GenBank/DDBJ databases">
        <authorList>
            <person name="Varghese N."/>
            <person name="Submissions S."/>
        </authorList>
    </citation>
    <scope>NUCLEOTIDE SEQUENCE [LARGE SCALE GENOMIC DNA]</scope>
    <source>
        <strain evidence="3">DSM 19183</strain>
    </source>
</reference>
<organism evidence="2 3">
    <name type="scientific">Alkalibacterium pelagium</name>
    <dbReference type="NCBI Taxonomy" id="426702"/>
    <lineage>
        <taxon>Bacteria</taxon>
        <taxon>Bacillati</taxon>
        <taxon>Bacillota</taxon>
        <taxon>Bacilli</taxon>
        <taxon>Lactobacillales</taxon>
        <taxon>Carnobacteriaceae</taxon>
        <taxon>Alkalibacterium</taxon>
    </lineage>
</organism>
<keyword evidence="1" id="KW-0472">Membrane</keyword>
<sequence length="433" mass="47122">MKKRLVMIILLLNLIIPYFIYSAHAEEAPSPFDSQSKLLASELDDDGEDFEEFEEFEEFDDFEEFEEFETIDEFDNDFEDVPADEIERARVIDVLPGDGPGLDEGFYEEIQTVRVEILSGDQEGEEVEAIHTLTGNPGSDFEVEPGDRILVSVIEIGGESQVHIVEYERDRTIYIVLALFVVLLILLGGLKGLKTILTLALTLFLLLRVLIPGLLAGYSPILMTILISLIITVVTILTVGGRNIKSIAAIIGVLGGVLISGLIAYIVGNQINLTGLSGQEAMMLMYIPQNVDFNFGGLLFAGIIMGALGAVMDVGMSIASAMEEIRMADPTISTKRLILSGMNVGKDIMGTMANTLILAYIGSMIPLLLLFTAYQEPFISIINMNVIATEVIRALAGSVGLILSIPLTAVSAGLLRDKLKPQKVSLTSDQPTE</sequence>
<name>A0A1H7MZ05_9LACT</name>
<dbReference type="EMBL" id="FNZU01000013">
    <property type="protein sequence ID" value="SEL15998.1"/>
    <property type="molecule type" value="Genomic_DNA"/>
</dbReference>
<proteinExistence type="predicted"/>
<evidence type="ECO:0000313" key="2">
    <source>
        <dbReference type="EMBL" id="SEL15998.1"/>
    </source>
</evidence>
<feature type="transmembrane region" description="Helical" evidence="1">
    <location>
        <begin position="293"/>
        <end position="312"/>
    </location>
</feature>